<dbReference type="CDD" id="cd05312">
    <property type="entry name" value="NAD_bind_1_malic_enz"/>
    <property type="match status" value="1"/>
</dbReference>
<dbReference type="GO" id="GO:0006108">
    <property type="term" value="P:malate metabolic process"/>
    <property type="evidence" value="ECO:0007669"/>
    <property type="project" value="TreeGrafter"/>
</dbReference>
<feature type="domain" description="Malic enzyme NAD-binding" evidence="12">
    <location>
        <begin position="311"/>
        <end position="572"/>
    </location>
</feature>
<dbReference type="GO" id="GO:0046872">
    <property type="term" value="F:metal ion binding"/>
    <property type="evidence" value="ECO:0007669"/>
    <property type="project" value="UniProtKB-KW"/>
</dbReference>
<keyword evidence="5" id="KW-0560">Oxidoreductase</keyword>
<dbReference type="GO" id="GO:0005829">
    <property type="term" value="C:cytosol"/>
    <property type="evidence" value="ECO:0007669"/>
    <property type="project" value="TreeGrafter"/>
</dbReference>
<dbReference type="GO" id="GO:0005739">
    <property type="term" value="C:mitochondrion"/>
    <property type="evidence" value="ECO:0007669"/>
    <property type="project" value="TreeGrafter"/>
</dbReference>
<dbReference type="RefSeq" id="XP_060439285.1">
    <property type="nucleotide sequence ID" value="XM_060591456.1"/>
</dbReference>
<dbReference type="InterPro" id="IPR012302">
    <property type="entry name" value="Malic_NAD-bd"/>
</dbReference>
<accession>A0AAI9ZGR6</accession>
<sequence>MPPRIIVNPLRNTIITRRSHLPRLSHTMTPTKDRKESKFSHLPLSTSGPISCAVTGSALLNTPYLNKGTAFPEDERREFNLTGLLPQSIHSLDQQLHRAYEQYKSRQDDLAKNTFLTSLKEQNEVLYYRLLQEHLPEMFSIVYTPTEGDAIQNFSRLFRRPDGCFLNINDIDRVYHDLAQWGRPGDIDYIVVTDGEEILGIGDQGVGGVLISVAKLVLTTLCAGVHPNRTLPVVLDCGTDNEELLNDDLYLGLRQKRVRGHKYDRFVDEFVKAARRLYPRAYIHFEDFGLTNARRILDQYRPHIPCFNDDVQGTGCVTLAAITAALHVSKQKLTDLRLVIFGAGSAGVGIADQVRDAIAAEGNMSKEDASKQIWLIDKPGLLTTDSEVSAAQKGFAKDPSDWKDKDASLLSVIKSVKPNVLIGTSTKPKAFTEEIVRAMADGVERPIILPLSNPTRLHEAVPEDIYKWTDGKALVATGSPFKPVKGPWGEGGKEIDIEVAECNNSVVFPGIGLGSVLCRASLVTDKMLVAAVEGVASLSPALKDQTAPLLPGVDVVRDVSVRVARAVIKAAVKEGVATEEGIPEGDEDLDEWIREQMWSPEYRPLKHVEFSEASREAKGEMKVAGSFSRVGSW</sequence>
<keyword evidence="6" id="KW-0520">NAD</keyword>
<evidence type="ECO:0000256" key="6">
    <source>
        <dbReference type="ARBA" id="ARBA00023027"/>
    </source>
</evidence>
<dbReference type="SUPFAM" id="SSF53223">
    <property type="entry name" value="Aminoacid dehydrogenase-like, N-terminal domain"/>
    <property type="match status" value="1"/>
</dbReference>
<evidence type="ECO:0000259" key="12">
    <source>
        <dbReference type="SMART" id="SM00919"/>
    </source>
</evidence>
<evidence type="ECO:0000256" key="4">
    <source>
        <dbReference type="ARBA" id="ARBA00022723"/>
    </source>
</evidence>
<feature type="active site" description="Proton donor" evidence="9">
    <location>
        <position position="143"/>
    </location>
</feature>
<evidence type="ECO:0000313" key="14">
    <source>
        <dbReference type="EMBL" id="KAK1623290.1"/>
    </source>
</evidence>
<dbReference type="InterPro" id="IPR012301">
    <property type="entry name" value="Malic_N_dom"/>
</dbReference>
<dbReference type="AlphaFoldDB" id="A0AAI9ZGR6"/>
<dbReference type="Gene3D" id="3.40.50.720">
    <property type="entry name" value="NAD(P)-binding Rossmann-like Domain"/>
    <property type="match status" value="1"/>
</dbReference>
<dbReference type="InterPro" id="IPR036291">
    <property type="entry name" value="NAD(P)-bd_dom_sf"/>
</dbReference>
<proteinExistence type="inferred from homology"/>
<feature type="binding site" evidence="11">
    <location>
        <position position="310"/>
    </location>
    <ligand>
        <name>a divalent metal cation</name>
        <dbReference type="ChEBI" id="CHEBI:60240"/>
    </ligand>
</feature>
<evidence type="ECO:0000259" key="13">
    <source>
        <dbReference type="SMART" id="SM01274"/>
    </source>
</evidence>
<evidence type="ECO:0000313" key="15">
    <source>
        <dbReference type="Proteomes" id="UP001243989"/>
    </source>
</evidence>
<feature type="active site" description="Proton acceptor" evidence="9">
    <location>
        <position position="215"/>
    </location>
</feature>
<feature type="domain" description="Malic enzyme N-terminal" evidence="13">
    <location>
        <begin position="120"/>
        <end position="301"/>
    </location>
</feature>
<evidence type="ECO:0000256" key="1">
    <source>
        <dbReference type="ARBA" id="ARBA00001936"/>
    </source>
</evidence>
<feature type="binding site" evidence="11">
    <location>
        <position position="287"/>
    </location>
    <ligand>
        <name>a divalent metal cation</name>
        <dbReference type="ChEBI" id="CHEBI:60240"/>
    </ligand>
</feature>
<dbReference type="FunFam" id="3.40.50.10380:FF:000001">
    <property type="entry name" value="NAD-dependent malic enzyme"/>
    <property type="match status" value="1"/>
</dbReference>
<keyword evidence="4 11" id="KW-0479">Metal-binding</keyword>
<dbReference type="GeneID" id="85476318"/>
<dbReference type="PANTHER" id="PTHR23406">
    <property type="entry name" value="MALIC ENZYME-RELATED"/>
    <property type="match status" value="1"/>
</dbReference>
<comment type="cofactor">
    <cofactor evidence="11">
        <name>Mg(2+)</name>
        <dbReference type="ChEBI" id="CHEBI:18420"/>
    </cofactor>
    <cofactor evidence="11">
        <name>Mn(2+)</name>
        <dbReference type="ChEBI" id="CHEBI:29035"/>
    </cofactor>
    <text evidence="11">Divalent metal cations. Prefers magnesium or manganese.</text>
</comment>
<organism evidence="14 15">
    <name type="scientific">Colletotrichum phormii</name>
    <dbReference type="NCBI Taxonomy" id="359342"/>
    <lineage>
        <taxon>Eukaryota</taxon>
        <taxon>Fungi</taxon>
        <taxon>Dikarya</taxon>
        <taxon>Ascomycota</taxon>
        <taxon>Pezizomycotina</taxon>
        <taxon>Sordariomycetes</taxon>
        <taxon>Hypocreomycetidae</taxon>
        <taxon>Glomerellales</taxon>
        <taxon>Glomerellaceae</taxon>
        <taxon>Colletotrichum</taxon>
        <taxon>Colletotrichum acutatum species complex</taxon>
    </lineage>
</organism>
<comment type="caution">
    <text evidence="14">The sequence shown here is derived from an EMBL/GenBank/DDBJ whole genome shotgun (WGS) entry which is preliminary data.</text>
</comment>
<dbReference type="Gene3D" id="3.40.50.10380">
    <property type="entry name" value="Malic enzyme, N-terminal domain"/>
    <property type="match status" value="1"/>
</dbReference>
<dbReference type="GO" id="GO:0004471">
    <property type="term" value="F:malate dehydrogenase (decarboxylating) (NAD+) activity"/>
    <property type="evidence" value="ECO:0007669"/>
    <property type="project" value="TreeGrafter"/>
</dbReference>
<dbReference type="PRINTS" id="PR00072">
    <property type="entry name" value="MALOXRDTASE"/>
</dbReference>
<evidence type="ECO:0000256" key="10">
    <source>
        <dbReference type="PIRSR" id="PIRSR000106-2"/>
    </source>
</evidence>
<comment type="catalytic activity">
    <reaction evidence="7">
        <text>oxaloacetate + H(+) = pyruvate + CO2</text>
        <dbReference type="Rhea" id="RHEA:15641"/>
        <dbReference type="ChEBI" id="CHEBI:15361"/>
        <dbReference type="ChEBI" id="CHEBI:15378"/>
        <dbReference type="ChEBI" id="CHEBI:16452"/>
        <dbReference type="ChEBI" id="CHEBI:16526"/>
        <dbReference type="EC" id="1.1.1.38"/>
    </reaction>
</comment>
<dbReference type="EMBL" id="JAHMHQ010000030">
    <property type="protein sequence ID" value="KAK1623290.1"/>
    <property type="molecule type" value="Genomic_DNA"/>
</dbReference>
<feature type="binding site" evidence="11">
    <location>
        <position position="286"/>
    </location>
    <ligand>
        <name>a divalent metal cation</name>
        <dbReference type="ChEBI" id="CHEBI:60240"/>
    </ligand>
</feature>
<evidence type="ECO:0000256" key="5">
    <source>
        <dbReference type="ARBA" id="ARBA00023002"/>
    </source>
</evidence>
<evidence type="ECO:0000256" key="11">
    <source>
        <dbReference type="PIRSR" id="PIRSR000106-3"/>
    </source>
</evidence>
<dbReference type="Pfam" id="PF03949">
    <property type="entry name" value="Malic_M"/>
    <property type="match status" value="1"/>
</dbReference>
<dbReference type="InterPro" id="IPR037062">
    <property type="entry name" value="Malic_N_dom_sf"/>
</dbReference>
<dbReference type="GO" id="GO:0051287">
    <property type="term" value="F:NAD binding"/>
    <property type="evidence" value="ECO:0007669"/>
    <property type="project" value="InterPro"/>
</dbReference>
<feature type="binding site" evidence="10">
    <location>
        <position position="503"/>
    </location>
    <ligand>
        <name>(S)-malate</name>
        <dbReference type="ChEBI" id="CHEBI:15589"/>
    </ligand>
</feature>
<gene>
    <name evidence="14" type="ORF">BDP81DRAFT_439945</name>
</gene>
<dbReference type="SMART" id="SM01274">
    <property type="entry name" value="malic"/>
    <property type="match status" value="1"/>
</dbReference>
<dbReference type="SMART" id="SM00919">
    <property type="entry name" value="Malic_M"/>
    <property type="match status" value="1"/>
</dbReference>
<name>A0AAI9ZGR6_9PEZI</name>
<protein>
    <recommendedName>
        <fullName evidence="3">malate dehydrogenase (oxaloacetate-decarboxylating)</fullName>
        <ecNumber evidence="3">1.1.1.38</ecNumber>
    </recommendedName>
</protein>
<dbReference type="InterPro" id="IPR001891">
    <property type="entry name" value="Malic_OxRdtase"/>
</dbReference>
<dbReference type="PIRSF" id="PIRSF000106">
    <property type="entry name" value="ME"/>
    <property type="match status" value="1"/>
</dbReference>
<dbReference type="FunFam" id="3.40.50.720:FF:000055">
    <property type="entry name" value="NAD-dependent malic enzyme"/>
    <property type="match status" value="1"/>
</dbReference>
<evidence type="ECO:0000256" key="8">
    <source>
        <dbReference type="ARBA" id="ARBA00052591"/>
    </source>
</evidence>
<evidence type="ECO:0000256" key="2">
    <source>
        <dbReference type="ARBA" id="ARBA00008785"/>
    </source>
</evidence>
<dbReference type="Proteomes" id="UP001243989">
    <property type="component" value="Unassembled WGS sequence"/>
</dbReference>
<dbReference type="PANTHER" id="PTHR23406:SF34">
    <property type="entry name" value="NAD-DEPENDENT MALIC ENZYME, MITOCHONDRIAL"/>
    <property type="match status" value="1"/>
</dbReference>
<comment type="catalytic activity">
    <reaction evidence="8">
        <text>(S)-malate + NAD(+) = pyruvate + CO2 + NADH</text>
        <dbReference type="Rhea" id="RHEA:12653"/>
        <dbReference type="ChEBI" id="CHEBI:15361"/>
        <dbReference type="ChEBI" id="CHEBI:15589"/>
        <dbReference type="ChEBI" id="CHEBI:16526"/>
        <dbReference type="ChEBI" id="CHEBI:57540"/>
        <dbReference type="ChEBI" id="CHEBI:57945"/>
        <dbReference type="EC" id="1.1.1.38"/>
    </reaction>
</comment>
<dbReference type="Pfam" id="PF00390">
    <property type="entry name" value="malic"/>
    <property type="match status" value="1"/>
</dbReference>
<feature type="binding site" evidence="10">
    <location>
        <position position="453"/>
    </location>
    <ligand>
        <name>(S)-malate</name>
        <dbReference type="ChEBI" id="CHEBI:15589"/>
    </ligand>
</feature>
<dbReference type="EC" id="1.1.1.38" evidence="3"/>
<evidence type="ECO:0000256" key="3">
    <source>
        <dbReference type="ARBA" id="ARBA00013003"/>
    </source>
</evidence>
<comment type="cofactor">
    <cofactor evidence="1">
        <name>Mn(2+)</name>
        <dbReference type="ChEBI" id="CHEBI:29035"/>
    </cofactor>
</comment>
<comment type="similarity">
    <text evidence="2">Belongs to the malic enzymes family.</text>
</comment>
<reference evidence="14" key="1">
    <citation type="submission" date="2021-06" db="EMBL/GenBank/DDBJ databases">
        <title>Comparative genomics, transcriptomics and evolutionary studies reveal genomic signatures of adaptation to plant cell wall in hemibiotrophic fungi.</title>
        <authorList>
            <consortium name="DOE Joint Genome Institute"/>
            <person name="Baroncelli R."/>
            <person name="Diaz J.F."/>
            <person name="Benocci T."/>
            <person name="Peng M."/>
            <person name="Battaglia E."/>
            <person name="Haridas S."/>
            <person name="Andreopoulos W."/>
            <person name="Labutti K."/>
            <person name="Pangilinan J."/>
            <person name="Floch G.L."/>
            <person name="Makela M.R."/>
            <person name="Henrissat B."/>
            <person name="Grigoriev I.V."/>
            <person name="Crouch J.A."/>
            <person name="De Vries R.P."/>
            <person name="Sukno S.A."/>
            <person name="Thon M.R."/>
        </authorList>
    </citation>
    <scope>NUCLEOTIDE SEQUENCE</scope>
    <source>
        <strain evidence="14">CBS 102054</strain>
    </source>
</reference>
<evidence type="ECO:0000256" key="9">
    <source>
        <dbReference type="PIRSR" id="PIRSR000106-1"/>
    </source>
</evidence>
<dbReference type="InterPro" id="IPR046346">
    <property type="entry name" value="Aminoacid_DH-like_N_sf"/>
</dbReference>
<evidence type="ECO:0000256" key="7">
    <source>
        <dbReference type="ARBA" id="ARBA00050168"/>
    </source>
</evidence>
<dbReference type="NCBIfam" id="NF010052">
    <property type="entry name" value="PRK13529.1"/>
    <property type="match status" value="1"/>
</dbReference>
<keyword evidence="15" id="KW-1185">Reference proteome</keyword>
<dbReference type="SUPFAM" id="SSF51735">
    <property type="entry name" value="NAD(P)-binding Rossmann-fold domains"/>
    <property type="match status" value="1"/>
</dbReference>